<evidence type="ECO:0000313" key="2">
    <source>
        <dbReference type="EMBL" id="PWY95685.1"/>
    </source>
</evidence>
<sequence>MRIGKLCYALSLHLQALGGGGGGGSSVRRREGKGKRGKIIIIVDNRDTNHGTMHHITDGSRSVVFPSSFAVRMARHPEDMSMSRCQPCFT</sequence>
<dbReference type="AlphaFoldDB" id="A0A317XBB4"/>
<name>A0A317XBB4_9EURO</name>
<comment type="caution">
    <text evidence="2">The sequence shown here is derived from an EMBL/GenBank/DDBJ whole genome shotgun (WGS) entry which is preliminary data.</text>
</comment>
<accession>A0A317XBB4</accession>
<keyword evidence="1" id="KW-0732">Signal</keyword>
<evidence type="ECO:0000256" key="1">
    <source>
        <dbReference type="SAM" id="SignalP"/>
    </source>
</evidence>
<proteinExistence type="predicted"/>
<evidence type="ECO:0000313" key="3">
    <source>
        <dbReference type="Proteomes" id="UP000246702"/>
    </source>
</evidence>
<evidence type="ECO:0008006" key="4">
    <source>
        <dbReference type="Google" id="ProtNLM"/>
    </source>
</evidence>
<keyword evidence="3" id="KW-1185">Reference proteome</keyword>
<protein>
    <recommendedName>
        <fullName evidence="4">Secreted protein</fullName>
    </recommendedName>
</protein>
<feature type="chain" id="PRO_5016260810" description="Secreted protein" evidence="1">
    <location>
        <begin position="23"/>
        <end position="90"/>
    </location>
</feature>
<dbReference type="Proteomes" id="UP000246702">
    <property type="component" value="Unassembled WGS sequence"/>
</dbReference>
<reference evidence="2 3" key="1">
    <citation type="submission" date="2016-12" db="EMBL/GenBank/DDBJ databases">
        <title>The genomes of Aspergillus section Nigri reveals drivers in fungal speciation.</title>
        <authorList>
            <consortium name="DOE Joint Genome Institute"/>
            <person name="Vesth T.C."/>
            <person name="Nybo J."/>
            <person name="Theobald S."/>
            <person name="Brandl J."/>
            <person name="Frisvad J.C."/>
            <person name="Nielsen K.F."/>
            <person name="Lyhne E.K."/>
            <person name="Kogle M.E."/>
            <person name="Kuo A."/>
            <person name="Riley R."/>
            <person name="Clum A."/>
            <person name="Nolan M."/>
            <person name="Lipzen A."/>
            <person name="Salamov A."/>
            <person name="Henrissat B."/>
            <person name="Wiebenga A."/>
            <person name="De Vries R.P."/>
            <person name="Grigoriev I.V."/>
            <person name="Mortensen U.H."/>
            <person name="Andersen M.R."/>
            <person name="Baker S.E."/>
        </authorList>
    </citation>
    <scope>NUCLEOTIDE SEQUENCE [LARGE SCALE GENOMIC DNA]</scope>
    <source>
        <strain evidence="2 3">CBS 115572</strain>
    </source>
</reference>
<dbReference type="RefSeq" id="XP_025472446.1">
    <property type="nucleotide sequence ID" value="XM_025605664.1"/>
</dbReference>
<feature type="signal peptide" evidence="1">
    <location>
        <begin position="1"/>
        <end position="22"/>
    </location>
</feature>
<dbReference type="EMBL" id="MSFK01000002">
    <property type="protein sequence ID" value="PWY95685.1"/>
    <property type="molecule type" value="Genomic_DNA"/>
</dbReference>
<dbReference type="GeneID" id="37107807"/>
<organism evidence="2 3">
    <name type="scientific">Aspergillus sclerotioniger CBS 115572</name>
    <dbReference type="NCBI Taxonomy" id="1450535"/>
    <lineage>
        <taxon>Eukaryota</taxon>
        <taxon>Fungi</taxon>
        <taxon>Dikarya</taxon>
        <taxon>Ascomycota</taxon>
        <taxon>Pezizomycotina</taxon>
        <taxon>Eurotiomycetes</taxon>
        <taxon>Eurotiomycetidae</taxon>
        <taxon>Eurotiales</taxon>
        <taxon>Aspergillaceae</taxon>
        <taxon>Aspergillus</taxon>
        <taxon>Aspergillus subgen. Circumdati</taxon>
    </lineage>
</organism>
<gene>
    <name evidence="2" type="ORF">BO94DRAFT_133464</name>
</gene>